<accession>A0ABW1C2H8</accession>
<comment type="caution">
    <text evidence="2">The sequence shown here is derived from an EMBL/GenBank/DDBJ whole genome shotgun (WGS) entry which is preliminary data.</text>
</comment>
<gene>
    <name evidence="2" type="ORF">ACFPUY_32200</name>
</gene>
<feature type="coiled-coil region" evidence="1">
    <location>
        <begin position="53"/>
        <end position="108"/>
    </location>
</feature>
<keyword evidence="3" id="KW-1185">Reference proteome</keyword>
<evidence type="ECO:0008006" key="4">
    <source>
        <dbReference type="Google" id="ProtNLM"/>
    </source>
</evidence>
<dbReference type="EMBL" id="JBHSNW010000021">
    <property type="protein sequence ID" value="MFC5819784.1"/>
    <property type="molecule type" value="Genomic_DNA"/>
</dbReference>
<evidence type="ECO:0000313" key="3">
    <source>
        <dbReference type="Proteomes" id="UP001596096"/>
    </source>
</evidence>
<dbReference type="Proteomes" id="UP001596096">
    <property type="component" value="Unassembled WGS sequence"/>
</dbReference>
<evidence type="ECO:0000313" key="2">
    <source>
        <dbReference type="EMBL" id="MFC5819784.1"/>
    </source>
</evidence>
<sequence>MLDLQTKVDHLEIRVSALERSTVSGVPNLSIEQRFSALHDRVDDVGRNVLDKIDKLDKRMDKFDQRMDKFDQRMDGFERRMDGFERRLDDLQQDVNLLKQDVSQLKQDVGELKLGMVDIMSMLASLGATAPERRVN</sequence>
<name>A0ABW1C2H8_9ACTN</name>
<proteinExistence type="predicted"/>
<protein>
    <recommendedName>
        <fullName evidence="4">t-SNARE coiled-coil homology domain-containing protein</fullName>
    </recommendedName>
</protein>
<dbReference type="RefSeq" id="WP_219545394.1">
    <property type="nucleotide sequence ID" value="NZ_JAHKRN010000015.1"/>
</dbReference>
<keyword evidence="1" id="KW-0175">Coiled coil</keyword>
<organism evidence="2 3">
    <name type="scientific">Nonomuraea harbinensis</name>
    <dbReference type="NCBI Taxonomy" id="1286938"/>
    <lineage>
        <taxon>Bacteria</taxon>
        <taxon>Bacillati</taxon>
        <taxon>Actinomycetota</taxon>
        <taxon>Actinomycetes</taxon>
        <taxon>Streptosporangiales</taxon>
        <taxon>Streptosporangiaceae</taxon>
        <taxon>Nonomuraea</taxon>
    </lineage>
</organism>
<reference evidence="3" key="1">
    <citation type="journal article" date="2019" name="Int. J. Syst. Evol. Microbiol.">
        <title>The Global Catalogue of Microorganisms (GCM) 10K type strain sequencing project: providing services to taxonomists for standard genome sequencing and annotation.</title>
        <authorList>
            <consortium name="The Broad Institute Genomics Platform"/>
            <consortium name="The Broad Institute Genome Sequencing Center for Infectious Disease"/>
            <person name="Wu L."/>
            <person name="Ma J."/>
        </authorList>
    </citation>
    <scope>NUCLEOTIDE SEQUENCE [LARGE SCALE GENOMIC DNA]</scope>
    <source>
        <strain evidence="3">CGMCC 4.7106</strain>
    </source>
</reference>
<evidence type="ECO:0000256" key="1">
    <source>
        <dbReference type="SAM" id="Coils"/>
    </source>
</evidence>